<dbReference type="PANTHER" id="PTHR13449:SF2">
    <property type="entry name" value="PROTEIN WNTLESS HOMOLOG"/>
    <property type="match status" value="1"/>
</dbReference>
<dbReference type="Proteomes" id="UP000502823">
    <property type="component" value="Unassembled WGS sequence"/>
</dbReference>
<dbReference type="GO" id="GO:0005789">
    <property type="term" value="C:endoplasmic reticulum membrane"/>
    <property type="evidence" value="ECO:0007669"/>
    <property type="project" value="UniProtKB-SubCell"/>
</dbReference>
<evidence type="ECO:0000256" key="15">
    <source>
        <dbReference type="ARBA" id="ARBA00023257"/>
    </source>
</evidence>
<evidence type="ECO:0000313" key="25">
    <source>
        <dbReference type="Proteomes" id="UP000502823"/>
    </source>
</evidence>
<evidence type="ECO:0000313" key="24">
    <source>
        <dbReference type="EMBL" id="GFG36841.1"/>
    </source>
</evidence>
<dbReference type="GO" id="GO:0061355">
    <property type="term" value="P:Wnt protein secretion"/>
    <property type="evidence" value="ECO:0007669"/>
    <property type="project" value="TreeGrafter"/>
</dbReference>
<feature type="transmembrane region" description="Helical" evidence="21">
    <location>
        <begin position="390"/>
        <end position="414"/>
    </location>
</feature>
<feature type="transmembrane region" description="Helical" evidence="21">
    <location>
        <begin position="244"/>
        <end position="264"/>
    </location>
</feature>
<feature type="domain" description="Wntless GOLD" evidence="23">
    <location>
        <begin position="48"/>
        <end position="237"/>
    </location>
</feature>
<comment type="similarity">
    <text evidence="4">Belongs to the wntless family.</text>
</comment>
<evidence type="ECO:0000256" key="18">
    <source>
        <dbReference type="ARBA" id="ARBA00025880"/>
    </source>
</evidence>
<feature type="transmembrane region" description="Helical" evidence="21">
    <location>
        <begin position="447"/>
        <end position="466"/>
    </location>
</feature>
<evidence type="ECO:0000256" key="17">
    <source>
        <dbReference type="ARBA" id="ARBA00025339"/>
    </source>
</evidence>
<organism evidence="24 25">
    <name type="scientific">Coptotermes formosanus</name>
    <name type="common">Formosan subterranean termite</name>
    <dbReference type="NCBI Taxonomy" id="36987"/>
    <lineage>
        <taxon>Eukaryota</taxon>
        <taxon>Metazoa</taxon>
        <taxon>Ecdysozoa</taxon>
        <taxon>Arthropoda</taxon>
        <taxon>Hexapoda</taxon>
        <taxon>Insecta</taxon>
        <taxon>Pterygota</taxon>
        <taxon>Neoptera</taxon>
        <taxon>Polyneoptera</taxon>
        <taxon>Dictyoptera</taxon>
        <taxon>Blattodea</taxon>
        <taxon>Blattoidea</taxon>
        <taxon>Termitoidae</taxon>
        <taxon>Rhinotermitidae</taxon>
        <taxon>Coptotermes</taxon>
    </lineage>
</organism>
<keyword evidence="7" id="KW-0879">Wnt signaling pathway</keyword>
<dbReference type="GO" id="GO:0010008">
    <property type="term" value="C:endosome membrane"/>
    <property type="evidence" value="ECO:0007669"/>
    <property type="project" value="UniProtKB-SubCell"/>
</dbReference>
<keyword evidence="14 21" id="KW-0472">Membrane</keyword>
<keyword evidence="12" id="KW-0770">Synapse</keyword>
<comment type="function">
    <text evidence="17">A segment polarity gene required for wingless (wg)-dependent patterning processes, acting in both wg-sending cells and wg-target cells. In non-neuronal cells wls directs wg secretion. The wls traffic loop encompasses the Golgi, the cell surface, an endocytic compartment and a retrograde route leading back to the Golgi, and involves clathrin-mediated endocytosis and the retromer complex (a conserved protein complex consisting of Vps35 and Vps26). In neuronal cells (the larval motorneuron NMJ), the wg signal moves across the synapse via the release of wls-containing exosome-like vesicles. Postsynaptic wls is required for the trafficking of fz2 through the fz2-interacting protein Grip.</text>
</comment>
<dbReference type="GO" id="GO:0017147">
    <property type="term" value="F:Wnt-protein binding"/>
    <property type="evidence" value="ECO:0007669"/>
    <property type="project" value="InterPro"/>
</dbReference>
<keyword evidence="13" id="KW-0333">Golgi apparatus</keyword>
<evidence type="ECO:0000256" key="5">
    <source>
        <dbReference type="ARBA" id="ARBA00015887"/>
    </source>
</evidence>
<feature type="transmembrane region" description="Helical" evidence="21">
    <location>
        <begin position="276"/>
        <end position="297"/>
    </location>
</feature>
<dbReference type="GO" id="GO:0042734">
    <property type="term" value="C:presynaptic membrane"/>
    <property type="evidence" value="ECO:0007669"/>
    <property type="project" value="UniProtKB-SubCell"/>
</dbReference>
<protein>
    <recommendedName>
        <fullName evidence="5">Protein wntless</fullName>
    </recommendedName>
</protein>
<keyword evidence="25" id="KW-1185">Reference proteome</keyword>
<dbReference type="InterPro" id="IPR009551">
    <property type="entry name" value="Wntless"/>
</dbReference>
<dbReference type="Pfam" id="PF06664">
    <property type="entry name" value="WLS-like_TM"/>
    <property type="match status" value="1"/>
</dbReference>
<keyword evidence="16" id="KW-0966">Cell projection</keyword>
<keyword evidence="8 21" id="KW-0812">Transmembrane</keyword>
<feature type="transmembrane region" description="Helical" evidence="21">
    <location>
        <begin position="317"/>
        <end position="336"/>
    </location>
</feature>
<feature type="domain" description="Wntless-like transmembrane" evidence="22">
    <location>
        <begin position="238"/>
        <end position="510"/>
    </location>
</feature>
<dbReference type="EMBL" id="BLKM01009497">
    <property type="protein sequence ID" value="GFG36841.1"/>
    <property type="molecule type" value="Genomic_DNA"/>
</dbReference>
<evidence type="ECO:0000256" key="9">
    <source>
        <dbReference type="ARBA" id="ARBA00022716"/>
    </source>
</evidence>
<dbReference type="GO" id="GO:0000139">
    <property type="term" value="C:Golgi membrane"/>
    <property type="evidence" value="ECO:0007669"/>
    <property type="project" value="UniProtKB-SubCell"/>
</dbReference>
<dbReference type="Pfam" id="PF21883">
    <property type="entry name" value="WLS_GOLD"/>
    <property type="match status" value="1"/>
</dbReference>
<evidence type="ECO:0000256" key="7">
    <source>
        <dbReference type="ARBA" id="ARBA00022687"/>
    </source>
</evidence>
<evidence type="ECO:0000256" key="20">
    <source>
        <dbReference type="ARBA" id="ARBA00034107"/>
    </source>
</evidence>
<keyword evidence="15" id="KW-0628">Postsynaptic cell membrane</keyword>
<evidence type="ECO:0000256" key="2">
    <source>
        <dbReference type="ARBA" id="ARBA00004477"/>
    </source>
</evidence>
<evidence type="ECO:0000256" key="19">
    <source>
        <dbReference type="ARBA" id="ARBA00034104"/>
    </source>
</evidence>
<dbReference type="GO" id="GO:0006886">
    <property type="term" value="P:intracellular protein transport"/>
    <property type="evidence" value="ECO:0007669"/>
    <property type="project" value="TreeGrafter"/>
</dbReference>
<evidence type="ECO:0000256" key="11">
    <source>
        <dbReference type="ARBA" id="ARBA00022989"/>
    </source>
</evidence>
<comment type="caution">
    <text evidence="24">The sequence shown here is derived from an EMBL/GenBank/DDBJ whole genome shotgun (WGS) entry which is preliminary data.</text>
</comment>
<evidence type="ECO:0000256" key="6">
    <source>
        <dbReference type="ARBA" id="ARBA00022473"/>
    </source>
</evidence>
<evidence type="ECO:0000259" key="23">
    <source>
        <dbReference type="Pfam" id="PF21883"/>
    </source>
</evidence>
<comment type="subcellular location">
    <subcellularLocation>
        <location evidence="2">Endoplasmic reticulum membrane</location>
        <topology evidence="2">Multi-pass membrane protein</topology>
    </subcellularLocation>
    <subcellularLocation>
        <location evidence="1">Endosome membrane</location>
        <topology evidence="1">Multi-pass membrane protein</topology>
    </subcellularLocation>
    <subcellularLocation>
        <location evidence="3">Golgi apparatus membrane</location>
        <topology evidence="3">Multi-pass membrane protein</topology>
    </subcellularLocation>
    <subcellularLocation>
        <location evidence="19">Postsynaptic cell membrane</location>
        <topology evidence="19">Multi-pass membrane protein</topology>
    </subcellularLocation>
    <subcellularLocation>
        <location evidence="20">Presynaptic cell membrane</location>
        <topology evidence="20">Multi-pass membrane protein</topology>
    </subcellularLocation>
</comment>
<keyword evidence="6" id="KW-0217">Developmental protein</keyword>
<sequence length="552" mass="63204">MPGAILENLSGRKLAVLISILLICQVICFLIGGLVAPTPASAENWLATKCRHRENDTRMWLYPRGKGQCETIDSLEMYRTFDPEHRKASDADYLTASELVFAFQIPVPRNNMTLDYSRWQQNLIGVLQFDIEYHSDAEMEERVLVTIDARLAYRNKGDPDDAWKHYASSVEERMLDCSMATKQEGFHYDCSIVPLFELGSLHHDFYLLNIRLPVGADKKINQGLGHVEDIWLVAINQNGGFTKVWVSLKTVFFPCIIIIMIWFWKRVHQLSRSPALLEYMLLFLGVTLTFLNMPLEYLTLAFDMPFMLLLGDIRQGIFYAALLSFWLVFAGEHLMIQDGVDSNSLRAYWKHLSAVAIGCLSLFIFDMCERGVQLRNPFYSIWVTDLGTNLALTFIILAGISAGVYFFFLSYMIWKVFCNISAKRTVLPSMSSARRLHYEGVIYRFKFLMLATLLCAALTVIGFILGQVSEGRWKWDDDLELEFTSAFFTGVYGMWNIYIFALIVLYAPSHKQWPSEAEQRGSINEEIEFSRLPTDPSEISSLTTFARKSALD</sequence>
<reference evidence="25" key="1">
    <citation type="submission" date="2020-01" db="EMBL/GenBank/DDBJ databases">
        <title>Draft genome sequence of the Termite Coptotermes fromosanus.</title>
        <authorList>
            <person name="Itakura S."/>
            <person name="Yosikawa Y."/>
            <person name="Umezawa K."/>
        </authorList>
    </citation>
    <scope>NUCLEOTIDE SEQUENCE [LARGE SCALE GENOMIC DNA]</scope>
</reference>
<comment type="subunit">
    <text evidence="18">Interacts with wg; in the Golgi. Interacts with Vps35, a component of the retromer complex; wls stability is regulated by Vps35.</text>
</comment>
<feature type="transmembrane region" description="Helical" evidence="21">
    <location>
        <begin position="486"/>
        <end position="507"/>
    </location>
</feature>
<dbReference type="FunCoup" id="A0A6L2PW56">
    <property type="interactions" value="521"/>
</dbReference>
<dbReference type="InterPro" id="IPR053936">
    <property type="entry name" value="WLS_GOLD"/>
</dbReference>
<evidence type="ECO:0000256" key="10">
    <source>
        <dbReference type="ARBA" id="ARBA00022753"/>
    </source>
</evidence>
<gene>
    <name evidence="24" type="ORF">Cfor_08660</name>
</gene>
<proteinExistence type="inferred from homology"/>
<evidence type="ECO:0000256" key="8">
    <source>
        <dbReference type="ARBA" id="ARBA00022692"/>
    </source>
</evidence>
<dbReference type="OrthoDB" id="5804250at2759"/>
<evidence type="ECO:0000256" key="12">
    <source>
        <dbReference type="ARBA" id="ARBA00023018"/>
    </source>
</evidence>
<dbReference type="GO" id="GO:0016055">
    <property type="term" value="P:Wnt signaling pathway"/>
    <property type="evidence" value="ECO:0007669"/>
    <property type="project" value="UniProtKB-KW"/>
</dbReference>
<accession>A0A6L2PW56</accession>
<name>A0A6L2PW56_COPFO</name>
<dbReference type="GO" id="GO:0007367">
    <property type="term" value="P:segment polarity determination"/>
    <property type="evidence" value="ECO:0007669"/>
    <property type="project" value="UniProtKB-KW"/>
</dbReference>
<dbReference type="InParanoid" id="A0A6L2PW56"/>
<evidence type="ECO:0000256" key="21">
    <source>
        <dbReference type="SAM" id="Phobius"/>
    </source>
</evidence>
<dbReference type="AlphaFoldDB" id="A0A6L2PW56"/>
<dbReference type="InterPro" id="IPR047843">
    <property type="entry name" value="WLS-like_TM"/>
</dbReference>
<evidence type="ECO:0000256" key="4">
    <source>
        <dbReference type="ARBA" id="ARBA00008148"/>
    </source>
</evidence>
<evidence type="ECO:0000256" key="16">
    <source>
        <dbReference type="ARBA" id="ARBA00023273"/>
    </source>
</evidence>
<keyword evidence="11 21" id="KW-1133">Transmembrane helix</keyword>
<evidence type="ECO:0000256" key="13">
    <source>
        <dbReference type="ARBA" id="ARBA00023034"/>
    </source>
</evidence>
<dbReference type="GO" id="GO:0045211">
    <property type="term" value="C:postsynaptic membrane"/>
    <property type="evidence" value="ECO:0007669"/>
    <property type="project" value="UniProtKB-SubCell"/>
</dbReference>
<keyword evidence="9" id="KW-0709">Segmentation polarity protein</keyword>
<evidence type="ECO:0000259" key="22">
    <source>
        <dbReference type="Pfam" id="PF06664"/>
    </source>
</evidence>
<dbReference type="PANTHER" id="PTHR13449">
    <property type="entry name" value="INTEGRAL MEMBRANE PROTEIN GPR177"/>
    <property type="match status" value="1"/>
</dbReference>
<evidence type="ECO:0000256" key="3">
    <source>
        <dbReference type="ARBA" id="ARBA00004653"/>
    </source>
</evidence>
<keyword evidence="10" id="KW-0967">Endosome</keyword>
<evidence type="ECO:0000256" key="14">
    <source>
        <dbReference type="ARBA" id="ARBA00023136"/>
    </source>
</evidence>
<evidence type="ECO:0000256" key="1">
    <source>
        <dbReference type="ARBA" id="ARBA00004337"/>
    </source>
</evidence>